<feature type="region of interest" description="Disordered" evidence="1">
    <location>
        <begin position="232"/>
        <end position="258"/>
    </location>
</feature>
<proteinExistence type="predicted"/>
<gene>
    <name evidence="2" type="ORF">C7M84_006615</name>
</gene>
<sequence>MNSLHTTDTTSTPAARNTPRYSRTCYNRHTNPANLSQAMNSPHTTDTTSTPAARNTPRYSRTCYNRHTNPANLSQAMNSPHITTSTPAARETPPNTAEILAPTDTLTRRIFLSGRMAFLIPPLLEIASATALTAFGWKVAEEIPNAIRAFKDDGGGQVREYDQRLLDAMKEIEQQKIERVPATPCPRSQNPYHLRQPSGLGDSTPRGFHSKGIPLQGDSKGFHSRGFHSKGIPLQGDSTPRGFHSKGIPLLGDSTPFH</sequence>
<feature type="region of interest" description="Disordered" evidence="1">
    <location>
        <begin position="1"/>
        <end position="95"/>
    </location>
</feature>
<feature type="compositionally biased region" description="Polar residues" evidence="1">
    <location>
        <begin position="1"/>
        <end position="87"/>
    </location>
</feature>
<dbReference type="EMBL" id="QCYY01001840">
    <property type="protein sequence ID" value="ROT74858.1"/>
    <property type="molecule type" value="Genomic_DNA"/>
</dbReference>
<name>A0A423TEG3_PENVA</name>
<comment type="caution">
    <text evidence="2">The sequence shown here is derived from an EMBL/GenBank/DDBJ whole genome shotgun (WGS) entry which is preliminary data.</text>
</comment>
<accession>A0A423TEG3</accession>
<organism evidence="2 3">
    <name type="scientific">Penaeus vannamei</name>
    <name type="common">Whiteleg shrimp</name>
    <name type="synonym">Litopenaeus vannamei</name>
    <dbReference type="NCBI Taxonomy" id="6689"/>
    <lineage>
        <taxon>Eukaryota</taxon>
        <taxon>Metazoa</taxon>
        <taxon>Ecdysozoa</taxon>
        <taxon>Arthropoda</taxon>
        <taxon>Crustacea</taxon>
        <taxon>Multicrustacea</taxon>
        <taxon>Malacostraca</taxon>
        <taxon>Eumalacostraca</taxon>
        <taxon>Eucarida</taxon>
        <taxon>Decapoda</taxon>
        <taxon>Dendrobranchiata</taxon>
        <taxon>Penaeoidea</taxon>
        <taxon>Penaeidae</taxon>
        <taxon>Penaeus</taxon>
    </lineage>
</organism>
<keyword evidence="3" id="KW-1185">Reference proteome</keyword>
<reference evidence="2 3" key="1">
    <citation type="submission" date="2018-04" db="EMBL/GenBank/DDBJ databases">
        <authorList>
            <person name="Zhang X."/>
            <person name="Yuan J."/>
            <person name="Li F."/>
            <person name="Xiang J."/>
        </authorList>
    </citation>
    <scope>NUCLEOTIDE SEQUENCE [LARGE SCALE GENOMIC DNA]</scope>
    <source>
        <tissue evidence="2">Muscle</tissue>
    </source>
</reference>
<protein>
    <submittedName>
        <fullName evidence="2">Putative proline-rich protein 2-like</fullName>
    </submittedName>
</protein>
<dbReference type="OrthoDB" id="5828209at2759"/>
<evidence type="ECO:0000313" key="3">
    <source>
        <dbReference type="Proteomes" id="UP000283509"/>
    </source>
</evidence>
<evidence type="ECO:0000313" key="2">
    <source>
        <dbReference type="EMBL" id="ROT74858.1"/>
    </source>
</evidence>
<evidence type="ECO:0000256" key="1">
    <source>
        <dbReference type="SAM" id="MobiDB-lite"/>
    </source>
</evidence>
<reference evidence="2 3" key="2">
    <citation type="submission" date="2019-01" db="EMBL/GenBank/DDBJ databases">
        <title>The decoding of complex shrimp genome reveals the adaptation for benthos swimmer, frequently molting mechanism and breeding impact on genome.</title>
        <authorList>
            <person name="Sun Y."/>
            <person name="Gao Y."/>
            <person name="Yu Y."/>
        </authorList>
    </citation>
    <scope>NUCLEOTIDE SEQUENCE [LARGE SCALE GENOMIC DNA]</scope>
    <source>
        <tissue evidence="2">Muscle</tissue>
    </source>
</reference>
<dbReference type="AlphaFoldDB" id="A0A423TEG3"/>
<dbReference type="Proteomes" id="UP000283509">
    <property type="component" value="Unassembled WGS sequence"/>
</dbReference>
<feature type="region of interest" description="Disordered" evidence="1">
    <location>
        <begin position="182"/>
        <end position="202"/>
    </location>
</feature>